<feature type="non-terminal residue" evidence="4">
    <location>
        <position position="105"/>
    </location>
</feature>
<dbReference type="PROSITE" id="PS50084">
    <property type="entry name" value="KH_TYPE_1"/>
    <property type="match status" value="1"/>
</dbReference>
<evidence type="ECO:0000313" key="5">
    <source>
        <dbReference type="Proteomes" id="UP000626109"/>
    </source>
</evidence>
<dbReference type="CDD" id="cd00105">
    <property type="entry name" value="KH-I"/>
    <property type="match status" value="1"/>
</dbReference>
<protein>
    <recommendedName>
        <fullName evidence="3">K Homology domain-containing protein</fullName>
    </recommendedName>
</protein>
<dbReference type="AlphaFoldDB" id="A0A813KVA5"/>
<comment type="caution">
    <text evidence="4">The sequence shown here is derived from an EMBL/GenBank/DDBJ whole genome shotgun (WGS) entry which is preliminary data.</text>
</comment>
<feature type="non-terminal residue" evidence="4">
    <location>
        <position position="1"/>
    </location>
</feature>
<feature type="region of interest" description="Disordered" evidence="2">
    <location>
        <begin position="59"/>
        <end position="105"/>
    </location>
</feature>
<dbReference type="Pfam" id="PF00013">
    <property type="entry name" value="KH_1"/>
    <property type="match status" value="1"/>
</dbReference>
<dbReference type="Gene3D" id="3.30.1370.10">
    <property type="entry name" value="K Homology domain, type 1"/>
    <property type="match status" value="1"/>
</dbReference>
<dbReference type="Proteomes" id="UP000626109">
    <property type="component" value="Unassembled WGS sequence"/>
</dbReference>
<dbReference type="GO" id="GO:0003723">
    <property type="term" value="F:RNA binding"/>
    <property type="evidence" value="ECO:0007669"/>
    <property type="project" value="UniProtKB-UniRule"/>
</dbReference>
<dbReference type="InterPro" id="IPR004088">
    <property type="entry name" value="KH_dom_type_1"/>
</dbReference>
<dbReference type="InterPro" id="IPR036612">
    <property type="entry name" value="KH_dom_type_1_sf"/>
</dbReference>
<organism evidence="4 5">
    <name type="scientific">Polarella glacialis</name>
    <name type="common">Dinoflagellate</name>
    <dbReference type="NCBI Taxonomy" id="89957"/>
    <lineage>
        <taxon>Eukaryota</taxon>
        <taxon>Sar</taxon>
        <taxon>Alveolata</taxon>
        <taxon>Dinophyceae</taxon>
        <taxon>Suessiales</taxon>
        <taxon>Suessiaceae</taxon>
        <taxon>Polarella</taxon>
    </lineage>
</organism>
<proteinExistence type="predicted"/>
<dbReference type="EMBL" id="CAJNNW010032384">
    <property type="protein sequence ID" value="CAE8712751.1"/>
    <property type="molecule type" value="Genomic_DNA"/>
</dbReference>
<evidence type="ECO:0000256" key="1">
    <source>
        <dbReference type="PROSITE-ProRule" id="PRU00117"/>
    </source>
</evidence>
<feature type="domain" description="K Homology" evidence="3">
    <location>
        <begin position="2"/>
        <end position="51"/>
    </location>
</feature>
<keyword evidence="1" id="KW-0694">RNA-binding</keyword>
<sequence>AMIGPKGEYIKFVRRLTGTKIHFDDAPMKSSGVREQTLHIRGPLLSVYRAHVVMMKRYHDDEDAQPAGKGGGKNSGRDIVQPPPVSMRPAGKGGGKNSGKDIVQP</sequence>
<evidence type="ECO:0000259" key="3">
    <source>
        <dbReference type="Pfam" id="PF00013"/>
    </source>
</evidence>
<reference evidence="4" key="1">
    <citation type="submission" date="2021-02" db="EMBL/GenBank/DDBJ databases">
        <authorList>
            <person name="Dougan E. K."/>
            <person name="Rhodes N."/>
            <person name="Thang M."/>
            <person name="Chan C."/>
        </authorList>
    </citation>
    <scope>NUCLEOTIDE SEQUENCE</scope>
</reference>
<gene>
    <name evidence="4" type="ORF">PGLA2088_LOCUS37163</name>
</gene>
<evidence type="ECO:0000313" key="4">
    <source>
        <dbReference type="EMBL" id="CAE8712751.1"/>
    </source>
</evidence>
<evidence type="ECO:0000256" key="2">
    <source>
        <dbReference type="SAM" id="MobiDB-lite"/>
    </source>
</evidence>
<dbReference type="SUPFAM" id="SSF54791">
    <property type="entry name" value="Eukaryotic type KH-domain (KH-domain type I)"/>
    <property type="match status" value="1"/>
</dbReference>
<name>A0A813KVA5_POLGL</name>
<accession>A0A813KVA5</accession>